<evidence type="ECO:0000259" key="11">
    <source>
        <dbReference type="PROSITE" id="PS50967"/>
    </source>
</evidence>
<feature type="compositionally biased region" description="Pro residues" evidence="10">
    <location>
        <begin position="608"/>
        <end position="623"/>
    </location>
</feature>
<dbReference type="OrthoDB" id="2250022at2759"/>
<dbReference type="SMART" id="SM00474">
    <property type="entry name" value="35EXOc"/>
    <property type="match status" value="1"/>
</dbReference>
<keyword evidence="7" id="KW-0539">Nucleus</keyword>
<dbReference type="PANTHER" id="PTHR12124:SF47">
    <property type="entry name" value="EXOSOME COMPONENT 10"/>
    <property type="match status" value="1"/>
</dbReference>
<comment type="caution">
    <text evidence="12">The sequence shown here is derived from an EMBL/GenBank/DDBJ whole genome shotgun (WGS) entry which is preliminary data.</text>
</comment>
<feature type="compositionally biased region" description="Basic and acidic residues" evidence="10">
    <location>
        <begin position="502"/>
        <end position="517"/>
    </location>
</feature>
<dbReference type="GO" id="GO:0071039">
    <property type="term" value="P:nuclear polyadenylation-dependent CUT catabolic process"/>
    <property type="evidence" value="ECO:0007669"/>
    <property type="project" value="TreeGrafter"/>
</dbReference>
<dbReference type="GO" id="GO:0071036">
    <property type="term" value="P:nuclear polyadenylation-dependent snoRNA catabolic process"/>
    <property type="evidence" value="ECO:0007669"/>
    <property type="project" value="TreeGrafter"/>
</dbReference>
<protein>
    <recommendedName>
        <fullName evidence="9">Exosome complex component 10 homolog</fullName>
    </recommendedName>
</protein>
<dbReference type="Pfam" id="PF00570">
    <property type="entry name" value="HRDC"/>
    <property type="match status" value="1"/>
</dbReference>
<dbReference type="Gene3D" id="3.30.420.10">
    <property type="entry name" value="Ribonuclease H-like superfamily/Ribonuclease H"/>
    <property type="match status" value="1"/>
</dbReference>
<dbReference type="PROSITE" id="PS50967">
    <property type="entry name" value="HRDC"/>
    <property type="match status" value="1"/>
</dbReference>
<dbReference type="Pfam" id="PF01612">
    <property type="entry name" value="DNA_pol_A_exo1"/>
    <property type="match status" value="1"/>
</dbReference>
<evidence type="ECO:0000256" key="10">
    <source>
        <dbReference type="SAM" id="MobiDB-lite"/>
    </source>
</evidence>
<evidence type="ECO:0000256" key="9">
    <source>
        <dbReference type="ARBA" id="ARBA00070365"/>
    </source>
</evidence>
<keyword evidence="13" id="KW-1185">Reference proteome</keyword>
<dbReference type="Proteomes" id="UP000440578">
    <property type="component" value="Unassembled WGS sequence"/>
</dbReference>
<feature type="compositionally biased region" description="Basic and acidic residues" evidence="10">
    <location>
        <begin position="657"/>
        <end position="667"/>
    </location>
</feature>
<reference evidence="12 13" key="1">
    <citation type="submission" date="2019-07" db="EMBL/GenBank/DDBJ databases">
        <title>Draft genome assembly of a fouling barnacle, Amphibalanus amphitrite (Darwin, 1854): The first reference genome for Thecostraca.</title>
        <authorList>
            <person name="Kim W."/>
        </authorList>
    </citation>
    <scope>NUCLEOTIDE SEQUENCE [LARGE SCALE GENOMIC DNA]</scope>
    <source>
        <strain evidence="12">SNU_AA5</strain>
        <tissue evidence="12">Soma without cirri and trophi</tissue>
    </source>
</reference>
<dbReference type="SUPFAM" id="SSF47819">
    <property type="entry name" value="HRDC-like"/>
    <property type="match status" value="1"/>
</dbReference>
<dbReference type="InterPro" id="IPR036397">
    <property type="entry name" value="RNaseH_sf"/>
</dbReference>
<feature type="compositionally biased region" description="Low complexity" evidence="10">
    <location>
        <begin position="693"/>
        <end position="703"/>
    </location>
</feature>
<feature type="domain" description="HRDC" evidence="11">
    <location>
        <begin position="401"/>
        <end position="481"/>
    </location>
</feature>
<dbReference type="AlphaFoldDB" id="A0A6A4V2E7"/>
<dbReference type="FunFam" id="3.30.420.10:FF:000059">
    <property type="entry name" value="Exosome complex exonuclease Rrp6"/>
    <property type="match status" value="1"/>
</dbReference>
<dbReference type="InterPro" id="IPR044876">
    <property type="entry name" value="HRDC_dom_sf"/>
</dbReference>
<dbReference type="GO" id="GO:0000175">
    <property type="term" value="F:3'-5'-RNA exonuclease activity"/>
    <property type="evidence" value="ECO:0007669"/>
    <property type="project" value="InterPro"/>
</dbReference>
<dbReference type="GO" id="GO:0005730">
    <property type="term" value="C:nucleolus"/>
    <property type="evidence" value="ECO:0007669"/>
    <property type="project" value="TreeGrafter"/>
</dbReference>
<dbReference type="Pfam" id="PF08066">
    <property type="entry name" value="PMC2NT"/>
    <property type="match status" value="1"/>
</dbReference>
<evidence type="ECO:0000256" key="4">
    <source>
        <dbReference type="ARBA" id="ARBA00022801"/>
    </source>
</evidence>
<keyword evidence="3" id="KW-0540">Nuclease</keyword>
<dbReference type="GO" id="GO:0000166">
    <property type="term" value="F:nucleotide binding"/>
    <property type="evidence" value="ECO:0007669"/>
    <property type="project" value="InterPro"/>
</dbReference>
<keyword evidence="5" id="KW-0271">Exosome</keyword>
<dbReference type="GO" id="GO:0071044">
    <property type="term" value="P:histone mRNA catabolic process"/>
    <property type="evidence" value="ECO:0007669"/>
    <property type="project" value="TreeGrafter"/>
</dbReference>
<gene>
    <name evidence="12" type="primary">EXOSC10</name>
    <name evidence="12" type="ORF">FJT64_001219</name>
</gene>
<keyword evidence="6" id="KW-0269">Exonuclease</keyword>
<dbReference type="GO" id="GO:0071035">
    <property type="term" value="P:nuclear polyadenylation-dependent rRNA catabolic process"/>
    <property type="evidence" value="ECO:0007669"/>
    <property type="project" value="TreeGrafter"/>
</dbReference>
<feature type="region of interest" description="Disordered" evidence="10">
    <location>
        <begin position="481"/>
        <end position="522"/>
    </location>
</feature>
<comment type="subcellular location">
    <subcellularLocation>
        <location evidence="1">Nucleus</location>
    </subcellularLocation>
</comment>
<dbReference type="Gene3D" id="1.10.150.80">
    <property type="entry name" value="HRDC domain"/>
    <property type="match status" value="1"/>
</dbReference>
<dbReference type="GO" id="GO:0071051">
    <property type="term" value="P:poly(A)-dependent snoRNA 3'-end processing"/>
    <property type="evidence" value="ECO:0007669"/>
    <property type="project" value="TreeGrafter"/>
</dbReference>
<evidence type="ECO:0000256" key="1">
    <source>
        <dbReference type="ARBA" id="ARBA00004123"/>
    </source>
</evidence>
<dbReference type="GO" id="GO:0003727">
    <property type="term" value="F:single-stranded RNA binding"/>
    <property type="evidence" value="ECO:0007669"/>
    <property type="project" value="TreeGrafter"/>
</dbReference>
<evidence type="ECO:0000313" key="13">
    <source>
        <dbReference type="Proteomes" id="UP000440578"/>
    </source>
</evidence>
<evidence type="ECO:0000313" key="12">
    <source>
        <dbReference type="EMBL" id="KAF0290467.1"/>
    </source>
</evidence>
<dbReference type="FunFam" id="1.10.150.80:FF:000001">
    <property type="entry name" value="Putative exosome component 10"/>
    <property type="match status" value="1"/>
</dbReference>
<evidence type="ECO:0000256" key="2">
    <source>
        <dbReference type="ARBA" id="ARBA00022552"/>
    </source>
</evidence>
<dbReference type="SMART" id="SM00341">
    <property type="entry name" value="HRDC"/>
    <property type="match status" value="1"/>
</dbReference>
<feature type="region of interest" description="Disordered" evidence="10">
    <location>
        <begin position="602"/>
        <end position="758"/>
    </location>
</feature>
<dbReference type="InterPro" id="IPR012337">
    <property type="entry name" value="RNaseH-like_sf"/>
</dbReference>
<name>A0A6A4V2E7_AMPAM</name>
<dbReference type="InterPro" id="IPR002562">
    <property type="entry name" value="3'-5'_exonuclease_dom"/>
</dbReference>
<dbReference type="GO" id="GO:0071037">
    <property type="term" value="P:nuclear polyadenylation-dependent snRNA catabolic process"/>
    <property type="evidence" value="ECO:0007669"/>
    <property type="project" value="TreeGrafter"/>
</dbReference>
<evidence type="ECO:0000256" key="6">
    <source>
        <dbReference type="ARBA" id="ARBA00022839"/>
    </source>
</evidence>
<dbReference type="InterPro" id="IPR012588">
    <property type="entry name" value="Exosome-assoc_fac_Rrp6_N"/>
</dbReference>
<dbReference type="InterPro" id="IPR010997">
    <property type="entry name" value="HRDC-like_sf"/>
</dbReference>
<keyword evidence="4" id="KW-0378">Hydrolase</keyword>
<dbReference type="SUPFAM" id="SSF53098">
    <property type="entry name" value="Ribonuclease H-like"/>
    <property type="match status" value="1"/>
</dbReference>
<dbReference type="EMBL" id="VIIS01001953">
    <property type="protein sequence ID" value="KAF0290467.1"/>
    <property type="molecule type" value="Genomic_DNA"/>
</dbReference>
<evidence type="ECO:0000256" key="3">
    <source>
        <dbReference type="ARBA" id="ARBA00022722"/>
    </source>
</evidence>
<sequence length="758" mass="84135">MDMEGKKCTELIGKVFKKYNVGGAFFDRDLDEAFDMVVEANDQLLEKINSDLDEAAGIKRKLEAVVQTVSATADRELSGRWNVSTNRTLAAPGATTIRLTTATNIERPQLSFRRKVDNSPAPFEPIISDKPHALRPLAVLLELDDEGRERFSHPYEFELERFAPADWALEPAAEPLLPAPAEQTPVTLVDTADGLRRLVAELGRCRELAVDLEHHSYRSYLGLTCLIQLSTRDRDYIVDPLQLRDQLQPLNEVFANPNIVKVFHGADSDVEWLQRDAGLYVVNMFDTHQASKVLALPRLSLAYLLQHFCNVTADKRLQLADWRIRPLPEDMIRYAQTDTHYLLYIYDRLRNLLLQKGNEQKNLLRSVYTSSTLICLKRYSKPVLRPDSHLDLYRRSKKSFDSRQLAALKQLFKWRDELARLEDESTQYVLPSHMLLQMAELLPREMQGVLACCSPVPPLVRAHLAAVHQLVLAARRLHTGTEPRPQPAIAVQAPSRSCGAERSSDRHSPHDTSHLTDGDSANVPVLLSPAAAAGGGQPTAALPLCAGARAATKRRPQLDVRPAEAARPSAVGSTWISPYRRYLMMAAPVGDDKVARRMDELTEQTPTRRPPPTSHRPSPPPSPEAVLPQQGPEDVNKVTVEAEEEPEPPAPKNLRLSRKDLVREQKKAGTYRKAHKRKRGGGSAEGGAGGGPANQAGAPAVPAFDYSGVDYTKFGRREDAGRPASGQRGASAAGAAGRKKKPWQTESGRRQTFGRGRR</sequence>
<feature type="compositionally biased region" description="Basic residues" evidence="10">
    <location>
        <begin position="669"/>
        <end position="680"/>
    </location>
</feature>
<comment type="similarity">
    <text evidence="8">Belongs to the exosome component 10/RRP6 family.</text>
</comment>
<feature type="compositionally biased region" description="Low complexity" evidence="10">
    <location>
        <begin position="722"/>
        <end position="736"/>
    </location>
</feature>
<dbReference type="GO" id="GO:0000467">
    <property type="term" value="P:exonucleolytic trimming to generate mature 3'-end of 5.8S rRNA from tricistronic rRNA transcript (SSU-rRNA, 5.8S rRNA, LSU-rRNA)"/>
    <property type="evidence" value="ECO:0007669"/>
    <property type="project" value="InterPro"/>
</dbReference>
<dbReference type="InterPro" id="IPR045092">
    <property type="entry name" value="Rrp6-like"/>
</dbReference>
<accession>A0A6A4V2E7</accession>
<dbReference type="CDD" id="cd06147">
    <property type="entry name" value="Rrp6p_like_exo"/>
    <property type="match status" value="1"/>
</dbReference>
<feature type="compositionally biased region" description="Gly residues" evidence="10">
    <location>
        <begin position="681"/>
        <end position="692"/>
    </location>
</feature>
<dbReference type="GO" id="GO:0071040">
    <property type="term" value="P:nuclear polyadenylation-dependent antisense transcript catabolic process"/>
    <property type="evidence" value="ECO:0007669"/>
    <property type="project" value="TreeGrafter"/>
</dbReference>
<dbReference type="GO" id="GO:0071038">
    <property type="term" value="P:TRAMP-dependent tRNA surveillance pathway"/>
    <property type="evidence" value="ECO:0007669"/>
    <property type="project" value="TreeGrafter"/>
</dbReference>
<keyword evidence="2" id="KW-0698">rRNA processing</keyword>
<proteinExistence type="inferred from homology"/>
<dbReference type="PANTHER" id="PTHR12124">
    <property type="entry name" value="POLYMYOSITIS/SCLERODERMA AUTOANTIGEN-RELATED"/>
    <property type="match status" value="1"/>
</dbReference>
<evidence type="ECO:0000256" key="8">
    <source>
        <dbReference type="ARBA" id="ARBA00043957"/>
    </source>
</evidence>
<dbReference type="GO" id="GO:0000176">
    <property type="term" value="C:nuclear exosome (RNase complex)"/>
    <property type="evidence" value="ECO:0007669"/>
    <property type="project" value="InterPro"/>
</dbReference>
<evidence type="ECO:0000256" key="5">
    <source>
        <dbReference type="ARBA" id="ARBA00022835"/>
    </source>
</evidence>
<organism evidence="12 13">
    <name type="scientific">Amphibalanus amphitrite</name>
    <name type="common">Striped barnacle</name>
    <name type="synonym">Balanus amphitrite</name>
    <dbReference type="NCBI Taxonomy" id="1232801"/>
    <lineage>
        <taxon>Eukaryota</taxon>
        <taxon>Metazoa</taxon>
        <taxon>Ecdysozoa</taxon>
        <taxon>Arthropoda</taxon>
        <taxon>Crustacea</taxon>
        <taxon>Multicrustacea</taxon>
        <taxon>Cirripedia</taxon>
        <taxon>Thoracica</taxon>
        <taxon>Thoracicalcarea</taxon>
        <taxon>Balanomorpha</taxon>
        <taxon>Balanoidea</taxon>
        <taxon>Balanidae</taxon>
        <taxon>Amphibalaninae</taxon>
        <taxon>Amphibalanus</taxon>
    </lineage>
</organism>
<dbReference type="InterPro" id="IPR049559">
    <property type="entry name" value="Rrp6p-like_exo"/>
</dbReference>
<dbReference type="InterPro" id="IPR002121">
    <property type="entry name" value="HRDC_dom"/>
</dbReference>
<evidence type="ECO:0000256" key="7">
    <source>
        <dbReference type="ARBA" id="ARBA00023242"/>
    </source>
</evidence>